<keyword evidence="2" id="KW-1185">Reference proteome</keyword>
<proteinExistence type="predicted"/>
<accession>A0ACC7NSL8</accession>
<gene>
    <name evidence="1" type="ORF">ACI1P1_03805</name>
</gene>
<evidence type="ECO:0000313" key="1">
    <source>
        <dbReference type="EMBL" id="MFM9327420.1"/>
    </source>
</evidence>
<dbReference type="Proteomes" id="UP001631969">
    <property type="component" value="Unassembled WGS sequence"/>
</dbReference>
<evidence type="ECO:0000313" key="2">
    <source>
        <dbReference type="Proteomes" id="UP001631969"/>
    </source>
</evidence>
<protein>
    <submittedName>
        <fullName evidence="1">Uncharacterized protein</fullName>
    </submittedName>
</protein>
<name>A0ACC7NSL8_9BACL</name>
<reference evidence="1" key="1">
    <citation type="submission" date="2024-12" db="EMBL/GenBank/DDBJ databases">
        <authorList>
            <person name="Wu N."/>
        </authorList>
    </citation>
    <scope>NUCLEOTIDE SEQUENCE</scope>
    <source>
        <strain evidence="1">P15</strain>
    </source>
</reference>
<dbReference type="EMBL" id="JBJURJ010000002">
    <property type="protein sequence ID" value="MFM9327420.1"/>
    <property type="molecule type" value="Genomic_DNA"/>
</dbReference>
<sequence>MEELTFDELFSQLFIDAVKEEMEQVELPEAFSIQSSWETVARHLEHVHQRREKNNGIAEQ</sequence>
<organism evidence="1 2">
    <name type="scientific">Paenibacillus mesotrionivorans</name>
    <dbReference type="NCBI Taxonomy" id="3160968"/>
    <lineage>
        <taxon>Bacteria</taxon>
        <taxon>Bacillati</taxon>
        <taxon>Bacillota</taxon>
        <taxon>Bacilli</taxon>
        <taxon>Bacillales</taxon>
        <taxon>Paenibacillaceae</taxon>
        <taxon>Paenibacillus</taxon>
    </lineage>
</organism>
<comment type="caution">
    <text evidence="1">The sequence shown here is derived from an EMBL/GenBank/DDBJ whole genome shotgun (WGS) entry which is preliminary data.</text>
</comment>